<dbReference type="Gene3D" id="3.40.50.1580">
    <property type="entry name" value="Nucleoside phosphorylase domain"/>
    <property type="match status" value="1"/>
</dbReference>
<accession>A0A1M5VA83</accession>
<dbReference type="GO" id="GO:0008930">
    <property type="term" value="F:methylthioadenosine nucleosidase activity"/>
    <property type="evidence" value="ECO:0007669"/>
    <property type="project" value="TreeGrafter"/>
</dbReference>
<dbReference type="InterPro" id="IPR035994">
    <property type="entry name" value="Nucleoside_phosphorylase_sf"/>
</dbReference>
<keyword evidence="1" id="KW-0474">Menaquinone biosynthesis</keyword>
<dbReference type="GO" id="GO:0009116">
    <property type="term" value="P:nucleoside metabolic process"/>
    <property type="evidence" value="ECO:0007669"/>
    <property type="project" value="InterPro"/>
</dbReference>
<sequence>MLLAVAATEFEMKPLLARCRDAGDLAYCLSGVGPLEAAVSVTRRLAAEHERPRAIVNFGIAGGYRRRQPDGPAARLLDICLAERELFGDFGVSFGTDIEPLDASSGAGCRDFVLDAALLRRARQILEAASLSYRLGTFVTVAGASGTAARGDSLQRRYQALCENMEGAAIARACREYSLPMVEVRVISNLVEDRPGAAWKIEEACERAASVTALLLDGLREVL</sequence>
<dbReference type="UniPathway" id="UPA00079"/>
<evidence type="ECO:0000256" key="1">
    <source>
        <dbReference type="HAMAP-Rule" id="MF_00991"/>
    </source>
</evidence>
<gene>
    <name evidence="1" type="primary">mqnB</name>
    <name evidence="4" type="ORF">SAMN02745124_01613</name>
</gene>
<dbReference type="GO" id="GO:0019284">
    <property type="term" value="P:L-methionine salvage from S-adenosylmethionine"/>
    <property type="evidence" value="ECO:0007669"/>
    <property type="project" value="TreeGrafter"/>
</dbReference>
<dbReference type="SUPFAM" id="SSF53167">
    <property type="entry name" value="Purine and uridine phosphorylases"/>
    <property type="match status" value="1"/>
</dbReference>
<dbReference type="EMBL" id="FQXS01000007">
    <property type="protein sequence ID" value="SHH72159.1"/>
    <property type="molecule type" value="Genomic_DNA"/>
</dbReference>
<dbReference type="InterPro" id="IPR000845">
    <property type="entry name" value="Nucleoside_phosphorylase_d"/>
</dbReference>
<evidence type="ECO:0000313" key="5">
    <source>
        <dbReference type="Proteomes" id="UP000184139"/>
    </source>
</evidence>
<protein>
    <recommendedName>
        <fullName evidence="1 2">Futalosine hydrolase</fullName>
        <shortName evidence="1">FL hydrolase</shortName>
        <ecNumber evidence="1 2">3.2.2.26</ecNumber>
    </recommendedName>
    <alternativeName>
        <fullName evidence="1">Futalosine nucleosidase</fullName>
    </alternativeName>
    <alternativeName>
        <fullName evidence="1">Menaquinone biosynthetic enzyme MqnB</fullName>
    </alternativeName>
</protein>
<evidence type="ECO:0000259" key="3">
    <source>
        <dbReference type="Pfam" id="PF01048"/>
    </source>
</evidence>
<comment type="pathway">
    <text evidence="1">Quinol/quinone metabolism; menaquinone biosynthesis.</text>
</comment>
<dbReference type="Pfam" id="PF01048">
    <property type="entry name" value="PNP_UDP_1"/>
    <property type="match status" value="1"/>
</dbReference>
<reference evidence="4 5" key="1">
    <citation type="submission" date="2016-11" db="EMBL/GenBank/DDBJ databases">
        <authorList>
            <person name="Jaros S."/>
            <person name="Januszkiewicz K."/>
            <person name="Wedrychowicz H."/>
        </authorList>
    </citation>
    <scope>NUCLEOTIDE SEQUENCE [LARGE SCALE GENOMIC DNA]</scope>
    <source>
        <strain evidence="4 5">DSM 9705</strain>
    </source>
</reference>
<dbReference type="InterPro" id="IPR019963">
    <property type="entry name" value="FL_hydrolase_MqnB"/>
</dbReference>
<dbReference type="PANTHER" id="PTHR46832:SF2">
    <property type="entry name" value="FUTALOSINE HYDROLASE"/>
    <property type="match status" value="1"/>
</dbReference>
<feature type="domain" description="Nucleoside phosphorylase" evidence="3">
    <location>
        <begin position="24"/>
        <end position="217"/>
    </location>
</feature>
<dbReference type="HAMAP" id="MF_00991">
    <property type="entry name" value="MqnB"/>
    <property type="match status" value="1"/>
</dbReference>
<dbReference type="Proteomes" id="UP000184139">
    <property type="component" value="Unassembled WGS sequence"/>
</dbReference>
<dbReference type="PANTHER" id="PTHR46832">
    <property type="entry name" value="5'-METHYLTHIOADENOSINE/S-ADENOSYLHOMOCYSTEINE NUCLEOSIDASE"/>
    <property type="match status" value="1"/>
</dbReference>
<dbReference type="STRING" id="1121409.SAMN02745124_01613"/>
<evidence type="ECO:0000256" key="2">
    <source>
        <dbReference type="NCBIfam" id="TIGR03664"/>
    </source>
</evidence>
<dbReference type="RefSeq" id="WP_073374992.1">
    <property type="nucleotide sequence ID" value="NZ_FQXS01000007.1"/>
</dbReference>
<dbReference type="CDD" id="cd17766">
    <property type="entry name" value="futalosine_nucleosidase_MqnB"/>
    <property type="match status" value="1"/>
</dbReference>
<keyword evidence="5" id="KW-1185">Reference proteome</keyword>
<comment type="function">
    <text evidence="1">Catalyzes the hydrolysis of futalosine (FL) to dehypoxanthine futalosine (DHFL) and hypoxanthine, a step in the biosynthesis of menaquinone (MK, vitamin K2).</text>
</comment>
<comment type="catalytic activity">
    <reaction evidence="1">
        <text>futalosine + H2O = dehypoxanthine futalosine + hypoxanthine</text>
        <dbReference type="Rhea" id="RHEA:25904"/>
        <dbReference type="ChEBI" id="CHEBI:15377"/>
        <dbReference type="ChEBI" id="CHEBI:17368"/>
        <dbReference type="ChEBI" id="CHEBI:58863"/>
        <dbReference type="ChEBI" id="CHEBI:58864"/>
        <dbReference type="EC" id="3.2.2.26"/>
    </reaction>
</comment>
<keyword evidence="1 4" id="KW-0378">Hydrolase</keyword>
<organism evidence="4 5">
    <name type="scientific">Desulfofustis glycolicus DSM 9705</name>
    <dbReference type="NCBI Taxonomy" id="1121409"/>
    <lineage>
        <taxon>Bacteria</taxon>
        <taxon>Pseudomonadati</taxon>
        <taxon>Thermodesulfobacteriota</taxon>
        <taxon>Desulfobulbia</taxon>
        <taxon>Desulfobulbales</taxon>
        <taxon>Desulfocapsaceae</taxon>
        <taxon>Desulfofustis</taxon>
    </lineage>
</organism>
<dbReference type="GO" id="GO:0005829">
    <property type="term" value="C:cytosol"/>
    <property type="evidence" value="ECO:0007669"/>
    <property type="project" value="TreeGrafter"/>
</dbReference>
<dbReference type="AlphaFoldDB" id="A0A1M5VA83"/>
<name>A0A1M5VA83_9BACT</name>
<dbReference type="EC" id="3.2.2.26" evidence="1 2"/>
<proteinExistence type="inferred from homology"/>
<dbReference type="GO" id="GO:0009234">
    <property type="term" value="P:menaquinone biosynthetic process"/>
    <property type="evidence" value="ECO:0007669"/>
    <property type="project" value="UniProtKB-UniRule"/>
</dbReference>
<dbReference type="NCBIfam" id="TIGR03664">
    <property type="entry name" value="fut_nucase"/>
    <property type="match status" value="1"/>
</dbReference>
<comment type="similarity">
    <text evidence="1">Belongs to the PNP/UDP phosphorylase family. Futalosine hydrolase subfamily.</text>
</comment>
<evidence type="ECO:0000313" key="4">
    <source>
        <dbReference type="EMBL" id="SHH72159.1"/>
    </source>
</evidence>
<dbReference type="GO" id="GO:0008782">
    <property type="term" value="F:adenosylhomocysteine nucleosidase activity"/>
    <property type="evidence" value="ECO:0007669"/>
    <property type="project" value="TreeGrafter"/>
</dbReference>